<name>A0A835JEJ7_9ROSI</name>
<feature type="domain" description="Pectinesterase inhibitor" evidence="11">
    <location>
        <begin position="514"/>
        <end position="660"/>
    </location>
</feature>
<dbReference type="Gene3D" id="2.160.20.10">
    <property type="entry name" value="Single-stranded right-handed beta-helix, Pectin lyase-like"/>
    <property type="match status" value="3"/>
</dbReference>
<dbReference type="PROSITE" id="PS00503">
    <property type="entry name" value="PECTINESTERASE_2"/>
    <property type="match status" value="3"/>
</dbReference>
<dbReference type="PANTHER" id="PTHR31707">
    <property type="entry name" value="PECTINESTERASE"/>
    <property type="match status" value="1"/>
</dbReference>
<dbReference type="GO" id="GO:0030599">
    <property type="term" value="F:pectinesterase activity"/>
    <property type="evidence" value="ECO:0007669"/>
    <property type="project" value="InterPro"/>
</dbReference>
<dbReference type="PROSITE" id="PS00800">
    <property type="entry name" value="PECTINESTERASE_1"/>
    <property type="match status" value="1"/>
</dbReference>
<gene>
    <name evidence="12" type="ORF">SADUNF_Sadunf15G0107700</name>
</gene>
<evidence type="ECO:0000256" key="9">
    <source>
        <dbReference type="SAM" id="SignalP"/>
    </source>
</evidence>
<dbReference type="CDD" id="cd15798">
    <property type="entry name" value="PMEI-like_3"/>
    <property type="match status" value="3"/>
</dbReference>
<feature type="active site" evidence="8">
    <location>
        <position position="1327"/>
    </location>
</feature>
<dbReference type="Gene3D" id="1.20.140.40">
    <property type="entry name" value="Invertase/pectin methylesterase inhibitor family protein"/>
    <property type="match status" value="3"/>
</dbReference>
<dbReference type="GO" id="GO:0042545">
    <property type="term" value="P:cell wall modification"/>
    <property type="evidence" value="ECO:0007669"/>
    <property type="project" value="InterPro"/>
</dbReference>
<feature type="domain" description="Pectinesterase inhibitor" evidence="11">
    <location>
        <begin position="25"/>
        <end position="175"/>
    </location>
</feature>
<comment type="pathway">
    <text evidence="2">Glycan metabolism; pectin degradation; 2-dehydro-3-deoxy-D-gluconate from pectin: step 1/5.</text>
</comment>
<comment type="caution">
    <text evidence="12">The sequence shown here is derived from an EMBL/GenBank/DDBJ whole genome shotgun (WGS) entry which is preliminary data.</text>
</comment>
<feature type="domain" description="Pectinesterase inhibitor" evidence="11">
    <location>
        <begin position="998"/>
        <end position="1141"/>
    </location>
</feature>
<dbReference type="Proteomes" id="UP000657918">
    <property type="component" value="Unassembled WGS sequence"/>
</dbReference>
<evidence type="ECO:0000259" key="11">
    <source>
        <dbReference type="SMART" id="SM00856"/>
    </source>
</evidence>
<keyword evidence="9" id="KW-0732">Signal</keyword>
<dbReference type="InterPro" id="IPR011050">
    <property type="entry name" value="Pectin_lyase_fold/virulence"/>
</dbReference>
<keyword evidence="7" id="KW-0063">Aspartyl esterase</keyword>
<organism evidence="12 13">
    <name type="scientific">Salix dunnii</name>
    <dbReference type="NCBI Taxonomy" id="1413687"/>
    <lineage>
        <taxon>Eukaryota</taxon>
        <taxon>Viridiplantae</taxon>
        <taxon>Streptophyta</taxon>
        <taxon>Embryophyta</taxon>
        <taxon>Tracheophyta</taxon>
        <taxon>Spermatophyta</taxon>
        <taxon>Magnoliopsida</taxon>
        <taxon>eudicotyledons</taxon>
        <taxon>Gunneridae</taxon>
        <taxon>Pentapetalae</taxon>
        <taxon>rosids</taxon>
        <taxon>fabids</taxon>
        <taxon>Malpighiales</taxon>
        <taxon>Salicaceae</taxon>
        <taxon>Saliceae</taxon>
        <taxon>Salix</taxon>
    </lineage>
</organism>
<dbReference type="SUPFAM" id="SSF51126">
    <property type="entry name" value="Pectin lyase-like"/>
    <property type="match status" value="3"/>
</dbReference>
<dbReference type="OrthoDB" id="2019149at2759"/>
<keyword evidence="5" id="KW-0964">Secreted</keyword>
<evidence type="ECO:0000256" key="6">
    <source>
        <dbReference type="ARBA" id="ARBA00022801"/>
    </source>
</evidence>
<feature type="domain" description="Carbohydrate-binding/sugar hydrolysis" evidence="10">
    <location>
        <begin position="730"/>
        <end position="896"/>
    </location>
</feature>
<dbReference type="Pfam" id="PF01095">
    <property type="entry name" value="Pectinesterase"/>
    <property type="match status" value="3"/>
</dbReference>
<evidence type="ECO:0000256" key="5">
    <source>
        <dbReference type="ARBA" id="ARBA00022512"/>
    </source>
</evidence>
<evidence type="ECO:0008006" key="14">
    <source>
        <dbReference type="Google" id="ProtNLM"/>
    </source>
</evidence>
<feature type="chain" id="PRO_5033054564" description="Pectinesterase" evidence="9">
    <location>
        <begin position="24"/>
        <end position="1489"/>
    </location>
</feature>
<dbReference type="UniPathway" id="UPA00545">
    <property type="reaction ID" value="UER00823"/>
</dbReference>
<dbReference type="InterPro" id="IPR006633">
    <property type="entry name" value="Carb-bd_sugar_hydrolysis-dom"/>
</dbReference>
<comment type="similarity">
    <text evidence="4">In the C-terminal section; belongs to the pectinesterase family.</text>
</comment>
<feature type="domain" description="Carbohydrate-binding/sugar hydrolysis" evidence="10">
    <location>
        <begin position="1211"/>
        <end position="1377"/>
    </location>
</feature>
<feature type="signal peptide" evidence="9">
    <location>
        <begin position="1"/>
        <end position="23"/>
    </location>
</feature>
<accession>A0A835JEJ7</accession>
<reference evidence="12 13" key="1">
    <citation type="submission" date="2020-10" db="EMBL/GenBank/DDBJ databases">
        <title>Plant Genome Project.</title>
        <authorList>
            <person name="Zhang R.-G."/>
        </authorList>
    </citation>
    <scope>NUCLEOTIDE SEQUENCE [LARGE SCALE GENOMIC DNA]</scope>
    <source>
        <strain evidence="12">FAFU-HL-1</strain>
        <tissue evidence="12">Leaf</tissue>
    </source>
</reference>
<comment type="subcellular location">
    <subcellularLocation>
        <location evidence="1">Secreted</location>
        <location evidence="1">Cell wall</location>
    </subcellularLocation>
</comment>
<dbReference type="GO" id="GO:0004857">
    <property type="term" value="F:enzyme inhibitor activity"/>
    <property type="evidence" value="ECO:0007669"/>
    <property type="project" value="InterPro"/>
</dbReference>
<sequence length="1489" mass="166275">MATEVRLLTTLIVFSSIFSFAASKSTGSNITWWCNQTPHPSTCKYFMSHSHHHFAFKHRSEFRLMSVQLALEKALVAQRQILRYGQSCENHHQRVVWADCLKLHSNTILQLNRTLKGIGEKKLQCTDFDAQTWLSTALTNIQTCQTGSSDLNVSDFTMSAMSKNLSKLISNTLAINGVMFAAEDNNTQLFPIWFSRHNRRLLQSTSLTAKAGLVVAKDGSGNFRSIQAAINAASRRRYKTRIIIHVKRGVYRENIEVGVNNNNIWLVGDGMRKTIITGSRSVGGGYTTYSSATAGIDGLRFVARDITFSNTAGPLKGQAVALRSASDLSVFYRCSFQGYQDTLFVHSQRQFYRECYVYGTIDFIFGNAAVVFQNSIILVRRPLKGQANMITAQGRNDPFQNTGISIHNSRILPAPDLKPVIGVFETYLGRPWMQYSRTVVLQSYIDGFINPAGWSPWLNKNFAQNTLYYGEYKNFGPGSSTKRRVAWKGFHVITSPYVAARFTVRGLIAGQSWLPATKIDYWCSKTPNPEPCKYFMKQNPKHFLPKQKSDFRKMAIELAMQRALHAQNHNKWLGPKCRNEKEKAAWADCLRLYEDTIVELNRTIVSKTKCTEFDSQTWLSTALTNLETCKAGFRDFGVSDFVLPLMSNNVSKLIRNTLALKDNASSTLPQTYKDSFPGWVKAGDRKLLQTTSPTPNLVVAQDGSGNYLTIKAALDAAAKRSGSRRFVIRIKSGVYRENLDIGKNLKNIMLVGDGLRYTIITGSRSVGGGFTTFNSATVAVTGEGFIARGITFRNTAGPQNHQAVALRSGSDLSVFYRCGFEGYQDTLYVHSQRQFYKECYIYGTVDFIFGNAAVVFQNCMIYARRPMAQQKNVVTAQGRTDPNQNTGISIHNSRVMASSDLRPVLSSFKTFLGRPWKEYSRTVFLQTYLDSLVDPAGWLEWDGNFALNTLYYGEYRNFGPASSTGGRVKWGGYRVITSSTEASRFTVANFIAGRSWLPATDYWCSKTPNPEPCKYFMKQNPKHFLPKQKSDFRKMSIELAMQRALHAQNHNKWLGPKCRNEKEKAAWADCLRLYEDTIVDLNRTIDSKIKCTEFDAQTWLSTSLTNLETCKAGFKDLGVSDFVLPLMSNNVSNLIRNTLALKDNASSTLPQTYKDSFPGWVKAGDRKLLQTSSPTPNLVVAQDGSGNYRTIKAALDAAAQRSDSGRFVIRIKSGAYSENLDIGKNLKNIMLVGDGLRNTIITGSRSVSGGFTTFNSATVAVTGDGFIARGITFRNTAGPQNNQAVALRSGSDLSVFYRCGFEGYQDTLYVHSQRQFYKECYIYGTVDFIFGNAAVVLQNCMIYARRPMAQQKNVVTAQGRTDPNQNTGISIHNSRVMASSDLIPVLSSFKTFLGRPWMAYSRTVFLQTYLDSSVDPAGWLEWDGNFALNTLYYGEYRNFGPGASTGGRVKWGGYRVITSSTEASSFTVANFIAGSSWLPATGVPFFPGL</sequence>
<keyword evidence="5" id="KW-0134">Cell wall</keyword>
<comment type="similarity">
    <text evidence="3">In the N-terminal section; belongs to the PMEI family.</text>
</comment>
<dbReference type="GO" id="GO:0045490">
    <property type="term" value="P:pectin catabolic process"/>
    <property type="evidence" value="ECO:0007669"/>
    <property type="project" value="UniProtKB-UniPathway"/>
</dbReference>
<evidence type="ECO:0000256" key="2">
    <source>
        <dbReference type="ARBA" id="ARBA00005184"/>
    </source>
</evidence>
<evidence type="ECO:0000313" key="13">
    <source>
        <dbReference type="Proteomes" id="UP000657918"/>
    </source>
</evidence>
<evidence type="ECO:0000256" key="8">
    <source>
        <dbReference type="PROSITE-ProRule" id="PRU10040"/>
    </source>
</evidence>
<evidence type="ECO:0000256" key="1">
    <source>
        <dbReference type="ARBA" id="ARBA00004191"/>
    </source>
</evidence>
<dbReference type="InterPro" id="IPR000070">
    <property type="entry name" value="Pectinesterase_cat"/>
</dbReference>
<evidence type="ECO:0000313" key="12">
    <source>
        <dbReference type="EMBL" id="KAF9668232.1"/>
    </source>
</evidence>
<evidence type="ECO:0000259" key="10">
    <source>
        <dbReference type="SMART" id="SM00722"/>
    </source>
</evidence>
<proteinExistence type="inferred from homology"/>
<dbReference type="SMART" id="SM00856">
    <property type="entry name" value="PMEI"/>
    <property type="match status" value="3"/>
</dbReference>
<dbReference type="Pfam" id="PF04043">
    <property type="entry name" value="PMEI"/>
    <property type="match status" value="3"/>
</dbReference>
<dbReference type="InterPro" id="IPR033131">
    <property type="entry name" value="Pectinesterase_Asp_AS"/>
</dbReference>
<evidence type="ECO:0000256" key="7">
    <source>
        <dbReference type="ARBA" id="ARBA00023085"/>
    </source>
</evidence>
<evidence type="ECO:0000256" key="4">
    <source>
        <dbReference type="ARBA" id="ARBA00007786"/>
    </source>
</evidence>
<dbReference type="InterPro" id="IPR006501">
    <property type="entry name" value="Pectinesterase_inhib_dom"/>
</dbReference>
<protein>
    <recommendedName>
        <fullName evidence="14">Pectinesterase</fullName>
    </recommendedName>
</protein>
<dbReference type="EMBL" id="JADGMS010000015">
    <property type="protein sequence ID" value="KAF9668232.1"/>
    <property type="molecule type" value="Genomic_DNA"/>
</dbReference>
<dbReference type="InterPro" id="IPR035513">
    <property type="entry name" value="Invertase/methylesterase_inhib"/>
</dbReference>
<dbReference type="NCBIfam" id="TIGR01614">
    <property type="entry name" value="PME_inhib"/>
    <property type="match status" value="3"/>
</dbReference>
<feature type="active site" evidence="8">
    <location>
        <position position="362"/>
    </location>
</feature>
<keyword evidence="13" id="KW-1185">Reference proteome</keyword>
<dbReference type="InterPro" id="IPR012334">
    <property type="entry name" value="Pectin_lyas_fold"/>
</dbReference>
<dbReference type="SMART" id="SM00722">
    <property type="entry name" value="CASH"/>
    <property type="match status" value="2"/>
</dbReference>
<dbReference type="SUPFAM" id="SSF101148">
    <property type="entry name" value="Plant invertase/pectin methylesterase inhibitor"/>
    <property type="match status" value="3"/>
</dbReference>
<evidence type="ECO:0000256" key="3">
    <source>
        <dbReference type="ARBA" id="ARBA00006027"/>
    </source>
</evidence>
<keyword evidence="6" id="KW-0378">Hydrolase</keyword>
<dbReference type="FunFam" id="2.160.20.10:FF:000001">
    <property type="entry name" value="Pectinesterase"/>
    <property type="match status" value="3"/>
</dbReference>
<feature type="active site" evidence="8">
    <location>
        <position position="846"/>
    </location>
</feature>
<dbReference type="InterPro" id="IPR018040">
    <property type="entry name" value="Pectinesterase_Tyr_AS"/>
</dbReference>